<dbReference type="eggNOG" id="KOG3228">
    <property type="taxonomic scope" value="Eukaryota"/>
</dbReference>
<dbReference type="GO" id="GO:0045292">
    <property type="term" value="P:mRNA cis splicing, via spliceosome"/>
    <property type="evidence" value="ECO:0007669"/>
    <property type="project" value="TreeGrafter"/>
</dbReference>
<evidence type="ECO:0000256" key="3">
    <source>
        <dbReference type="ARBA" id="ARBA00023187"/>
    </source>
</evidence>
<sequence length="238" mass="26851">MTTAHRPTWAPAKGGEEQGGMRIFAPSKQQSVKDLPSQTRLKFRQDGQSKAEELSQKDLRAELEEKERAHYLKNKIHTFEEEREDDLRLLQSASHAREEPPRTLIPKAADADDEDDSDAAGSSDDDDDDEVQDDEAELLAELARIKAERAEEAARKAAAEAAAAESVNQAELLRGNPLLKEKLQAAAGGDASFAIKRQWDDDVVFRNQTRGEPKAQKRFINDTIRNDFHKRFLEKYVR</sequence>
<dbReference type="GeneID" id="23612119"/>
<evidence type="ECO:0000313" key="6">
    <source>
        <dbReference type="EMBL" id="KFM26796.1"/>
    </source>
</evidence>
<comment type="similarity">
    <text evidence="1">Belongs to the CWC15 family.</text>
</comment>
<evidence type="ECO:0000256" key="5">
    <source>
        <dbReference type="SAM" id="MobiDB-lite"/>
    </source>
</evidence>
<accession>A0A087SM42</accession>
<dbReference type="KEGG" id="apro:F751_0728"/>
<feature type="coiled-coil region" evidence="4">
    <location>
        <begin position="135"/>
        <end position="167"/>
    </location>
</feature>
<dbReference type="EMBL" id="QOKY01000159">
    <property type="protein sequence ID" value="RMZ55784.1"/>
    <property type="molecule type" value="Genomic_DNA"/>
</dbReference>
<reference evidence="9" key="2">
    <citation type="journal article" date="2018" name="Algal Res.">
        <title>Characterization of plant carbon substrate utilization by Auxenochlorella protothecoides.</title>
        <authorList>
            <person name="Vogler B.W."/>
            <person name="Starkenburg S.R."/>
            <person name="Sudasinghe N."/>
            <person name="Schambach J.Y."/>
            <person name="Rollin J.A."/>
            <person name="Pattathil S."/>
            <person name="Barry A.N."/>
        </authorList>
    </citation>
    <scope>NUCLEOTIDE SEQUENCE [LARGE SCALE GENOMIC DNA]</scope>
    <source>
        <strain evidence="9">UTEX 25</strain>
    </source>
</reference>
<dbReference type="PANTHER" id="PTHR12718">
    <property type="entry name" value="CELL CYCLE CONTROL PROTEIN CWF15"/>
    <property type="match status" value="1"/>
</dbReference>
<feature type="region of interest" description="Disordered" evidence="5">
    <location>
        <begin position="81"/>
        <end position="135"/>
    </location>
</feature>
<dbReference type="EMBL" id="KL662135">
    <property type="protein sequence ID" value="KFM26796.1"/>
    <property type="molecule type" value="Genomic_DNA"/>
</dbReference>
<dbReference type="PANTHER" id="PTHR12718:SF2">
    <property type="entry name" value="SPLICEOSOME-ASSOCIATED PROTEIN CWC15 HOMOLOG"/>
    <property type="match status" value="1"/>
</dbReference>
<dbReference type="GO" id="GO:0003723">
    <property type="term" value="F:RNA binding"/>
    <property type="evidence" value="ECO:0007669"/>
    <property type="project" value="TreeGrafter"/>
</dbReference>
<proteinExistence type="inferred from homology"/>
<keyword evidence="2" id="KW-0507">mRNA processing</keyword>
<protein>
    <submittedName>
        <fullName evidence="6">CWC15-like protein</fullName>
    </submittedName>
</protein>
<evidence type="ECO:0000313" key="9">
    <source>
        <dbReference type="Proteomes" id="UP000279271"/>
    </source>
</evidence>
<reference evidence="6 8" key="1">
    <citation type="journal article" date="2014" name="BMC Genomics">
        <title>Oil accumulation mechanisms of the oleaginous microalga Chlorella protothecoides revealed through its genome, transcriptomes, and proteomes.</title>
        <authorList>
            <person name="Gao C."/>
            <person name="Wang Y."/>
            <person name="Shen Y."/>
            <person name="Yan D."/>
            <person name="He X."/>
            <person name="Dai J."/>
            <person name="Wu Q."/>
        </authorList>
    </citation>
    <scope>NUCLEOTIDE SEQUENCE [LARGE SCALE GENOMIC DNA]</scope>
    <source>
        <strain evidence="6 8">0710</strain>
    </source>
</reference>
<dbReference type="AlphaFoldDB" id="A0A087SM42"/>
<dbReference type="Pfam" id="PF04889">
    <property type="entry name" value="Cwf_Cwc_15"/>
    <property type="match status" value="1"/>
</dbReference>
<reference evidence="7" key="3">
    <citation type="submission" date="2018-10" db="EMBL/GenBank/DDBJ databases">
        <authorList>
            <person name="Hovde B."/>
            <person name="Zhang X."/>
        </authorList>
    </citation>
    <scope>NUCLEOTIDE SEQUENCE [LARGE SCALE GENOMIC DNA]</scope>
    <source>
        <strain evidence="7">UTEX 25</strain>
    </source>
</reference>
<dbReference type="Proteomes" id="UP000279271">
    <property type="component" value="Unassembled WGS sequence"/>
</dbReference>
<keyword evidence="8" id="KW-1185">Reference proteome</keyword>
<evidence type="ECO:0000256" key="2">
    <source>
        <dbReference type="ARBA" id="ARBA00022664"/>
    </source>
</evidence>
<keyword evidence="4" id="KW-0175">Coiled coil</keyword>
<evidence type="ECO:0000313" key="8">
    <source>
        <dbReference type="Proteomes" id="UP000028924"/>
    </source>
</evidence>
<dbReference type="Proteomes" id="UP000028924">
    <property type="component" value="Unassembled WGS sequence"/>
</dbReference>
<feature type="compositionally biased region" description="Acidic residues" evidence="5">
    <location>
        <begin position="111"/>
        <end position="135"/>
    </location>
</feature>
<dbReference type="RefSeq" id="XP_011399744.1">
    <property type="nucleotide sequence ID" value="XM_011401442.1"/>
</dbReference>
<organism evidence="6 8">
    <name type="scientific">Auxenochlorella protothecoides</name>
    <name type="common">Green microalga</name>
    <name type="synonym">Chlorella protothecoides</name>
    <dbReference type="NCBI Taxonomy" id="3075"/>
    <lineage>
        <taxon>Eukaryota</taxon>
        <taxon>Viridiplantae</taxon>
        <taxon>Chlorophyta</taxon>
        <taxon>core chlorophytes</taxon>
        <taxon>Trebouxiophyceae</taxon>
        <taxon>Chlorellales</taxon>
        <taxon>Chlorellaceae</taxon>
        <taxon>Auxenochlorella</taxon>
    </lineage>
</organism>
<dbReference type="OrthoDB" id="30179at2759"/>
<gene>
    <name evidence="7" type="ORF">APUTEX25_005825</name>
    <name evidence="6" type="ORF">F751_0728</name>
</gene>
<feature type="region of interest" description="Disordered" evidence="5">
    <location>
        <begin position="1"/>
        <end position="20"/>
    </location>
</feature>
<evidence type="ECO:0000256" key="4">
    <source>
        <dbReference type="SAM" id="Coils"/>
    </source>
</evidence>
<dbReference type="GO" id="GO:0071013">
    <property type="term" value="C:catalytic step 2 spliceosome"/>
    <property type="evidence" value="ECO:0007669"/>
    <property type="project" value="TreeGrafter"/>
</dbReference>
<dbReference type="InterPro" id="IPR006973">
    <property type="entry name" value="Cwf_Cwc_15"/>
</dbReference>
<reference evidence="7" key="4">
    <citation type="submission" date="2018-11" db="EMBL/GenBank/DDBJ databases">
        <title>Characterization of plant carbon substrate utilization by Auxenochlorella protothecoides.</title>
        <authorList>
            <person name="Vogler B.W."/>
            <person name="Starkenburg S.R."/>
            <person name="Sudasinghe N."/>
            <person name="Schambach J.Y."/>
            <person name="Rollin J.A."/>
            <person name="Pattathil S."/>
            <person name="Barry A.N."/>
        </authorList>
    </citation>
    <scope>NUCLEOTIDE SEQUENCE [LARGE SCALE GENOMIC DNA]</scope>
    <source>
        <strain evidence="7">UTEX 25</strain>
    </source>
</reference>
<evidence type="ECO:0000256" key="1">
    <source>
        <dbReference type="ARBA" id="ARBA00006644"/>
    </source>
</evidence>
<dbReference type="STRING" id="3075.A0A087SM42"/>
<keyword evidence="3" id="KW-0508">mRNA splicing</keyword>
<name>A0A087SM42_AUXPR</name>
<evidence type="ECO:0000313" key="7">
    <source>
        <dbReference type="EMBL" id="RMZ55784.1"/>
    </source>
</evidence>